<feature type="region of interest" description="Disordered" evidence="1">
    <location>
        <begin position="702"/>
        <end position="771"/>
    </location>
</feature>
<feature type="compositionally biased region" description="Polar residues" evidence="1">
    <location>
        <begin position="739"/>
        <end position="771"/>
    </location>
</feature>
<organism evidence="2">
    <name type="scientific">Pseudo-nitzschia australis</name>
    <dbReference type="NCBI Taxonomy" id="44445"/>
    <lineage>
        <taxon>Eukaryota</taxon>
        <taxon>Sar</taxon>
        <taxon>Stramenopiles</taxon>
        <taxon>Ochrophyta</taxon>
        <taxon>Bacillariophyta</taxon>
        <taxon>Bacillariophyceae</taxon>
        <taxon>Bacillariophycidae</taxon>
        <taxon>Bacillariales</taxon>
        <taxon>Bacillariaceae</taxon>
        <taxon>Pseudo-nitzschia</taxon>
    </lineage>
</organism>
<name>A0A7S4APQ1_9STRA</name>
<evidence type="ECO:0000256" key="1">
    <source>
        <dbReference type="SAM" id="MobiDB-lite"/>
    </source>
</evidence>
<dbReference type="EMBL" id="HBIX01022426">
    <property type="protein sequence ID" value="CAE0722896.1"/>
    <property type="molecule type" value="Transcribed_RNA"/>
</dbReference>
<feature type="compositionally biased region" description="Low complexity" evidence="1">
    <location>
        <begin position="705"/>
        <end position="724"/>
    </location>
</feature>
<feature type="region of interest" description="Disordered" evidence="1">
    <location>
        <begin position="660"/>
        <end position="683"/>
    </location>
</feature>
<feature type="compositionally biased region" description="Basic and acidic residues" evidence="1">
    <location>
        <begin position="574"/>
        <end position="598"/>
    </location>
</feature>
<feature type="region of interest" description="Disordered" evidence="1">
    <location>
        <begin position="209"/>
        <end position="249"/>
    </location>
</feature>
<proteinExistence type="predicted"/>
<feature type="compositionally biased region" description="Basic and acidic residues" evidence="1">
    <location>
        <begin position="212"/>
        <end position="237"/>
    </location>
</feature>
<protein>
    <submittedName>
        <fullName evidence="2">Uncharacterized protein</fullName>
    </submittedName>
</protein>
<reference evidence="2" key="1">
    <citation type="submission" date="2021-01" db="EMBL/GenBank/DDBJ databases">
        <authorList>
            <person name="Corre E."/>
            <person name="Pelletier E."/>
            <person name="Niang G."/>
            <person name="Scheremetjew M."/>
            <person name="Finn R."/>
            <person name="Kale V."/>
            <person name="Holt S."/>
            <person name="Cochrane G."/>
            <person name="Meng A."/>
            <person name="Brown T."/>
            <person name="Cohen L."/>
        </authorList>
    </citation>
    <scope>NUCLEOTIDE SEQUENCE</scope>
    <source>
        <strain evidence="2">10249 10 AB</strain>
    </source>
</reference>
<feature type="compositionally biased region" description="Low complexity" evidence="1">
    <location>
        <begin position="611"/>
        <end position="626"/>
    </location>
</feature>
<feature type="compositionally biased region" description="Low complexity" evidence="1">
    <location>
        <begin position="511"/>
        <end position="521"/>
    </location>
</feature>
<sequence length="771" mass="86816">MDNANHLADVFADADDDDVYGRVRDPNFHDLEYCNRRRRFRVRFRSLDDSRSCKNNGKDNGEGNGDDDCDCYNPEYDARAAVTCFRPILPSPFRELSYKSRTGWSYNPSARNAPFWDRLGTGIAERIKTTTTTTATTADGFRFGEHQQRRKRRQTKHGRTTTKTNCLKMDLNTNVNSAVEDRAMIAALRVPTPSTTMIVPVSWTSGLPVEQKTNKKNSENKSENITKATPQERKRDGNIVASARPSKRPRVFDDTASVVTNSTAGDSLCAATMNTKNDKDNYTAAADRIVQNKTNAGNKASNSSVTSLKDFSPTTFATMESKSKSATTMANTGLESPKARLYQWYGKKPRKIQVRPEQYATWDNGQMMHKQLFTAVFICPLSKEVFLAGPCSGTGEGTGKKDDNKMSLTVEPDKDGLYWYPRKVMAEHAAAARALGCLLMRDKGGFDGRSSVCENDRFGGLEPYWPSQRPAWPFHRVPARILANLPPDQYSGNITNGAGMEDSTDTKKKGTTTGVSTSASACDKTSAKTNSVGKKANKNSSKPKSIARGTGQGKGREAGHRQARRQPSWNNSNDKNKNRNNKRNDDYFTRNRDIDQYRAQRMPNRHGRYGQQNNQYQPPQQNDPNNHVSSFPSSATQRSTYGQRPMGTTIGHLQQVPLQIPGHSHNENKHYLPQHPDHSQYNFLQQQPNNNQFHYFGNMQHTYSQQQQQQQQQYQQYNQQQYNQSTPIQPPPPPNFVPSNVQKQAWNSQNQNQHQYGSFGNNSSSSKPPYF</sequence>
<gene>
    <name evidence="2" type="ORF">PAUS00366_LOCUS15652</name>
</gene>
<feature type="compositionally biased region" description="Basic and acidic residues" evidence="1">
    <location>
        <begin position="664"/>
        <end position="678"/>
    </location>
</feature>
<evidence type="ECO:0000313" key="2">
    <source>
        <dbReference type="EMBL" id="CAE0722896.1"/>
    </source>
</evidence>
<dbReference type="AlphaFoldDB" id="A0A7S4APQ1"/>
<accession>A0A7S4APQ1</accession>
<feature type="region of interest" description="Disordered" evidence="1">
    <location>
        <begin position="487"/>
        <end position="648"/>
    </location>
</feature>
<feature type="compositionally biased region" description="Polar residues" evidence="1">
    <location>
        <begin position="627"/>
        <end position="642"/>
    </location>
</feature>